<gene>
    <name evidence="1" type="ORF">ANACOL_00562</name>
</gene>
<accession>B0P734</accession>
<reference evidence="1" key="2">
    <citation type="submission" date="2013-09" db="EMBL/GenBank/DDBJ databases">
        <title>Draft genome sequence of Anaerotruncus colihominis(DSM 17241).</title>
        <authorList>
            <person name="Sudarsanam P."/>
            <person name="Ley R."/>
            <person name="Guruge J."/>
            <person name="Turnbaugh P.J."/>
            <person name="Mahowald M."/>
            <person name="Liep D."/>
            <person name="Gordon J."/>
        </authorList>
    </citation>
    <scope>NUCLEOTIDE SEQUENCE</scope>
    <source>
        <strain evidence="1">DSM 17241</strain>
    </source>
</reference>
<comment type="caution">
    <text evidence="1">The sequence shown here is derived from an EMBL/GenBank/DDBJ whole genome shotgun (WGS) entry which is preliminary data.</text>
</comment>
<name>B0P734_9FIRM</name>
<reference evidence="1" key="1">
    <citation type="submission" date="2007-11" db="EMBL/GenBank/DDBJ databases">
        <authorList>
            <person name="Fulton L."/>
            <person name="Clifton S."/>
            <person name="Fulton B."/>
            <person name="Xu J."/>
            <person name="Minx P."/>
            <person name="Pepin K.H."/>
            <person name="Johnson M."/>
            <person name="Thiruvilangam P."/>
            <person name="Bhonagiri V."/>
            <person name="Nash W.E."/>
            <person name="Mardis E.R."/>
            <person name="Wilson R.K."/>
        </authorList>
    </citation>
    <scope>NUCLEOTIDE SEQUENCE [LARGE SCALE GENOMIC DNA]</scope>
    <source>
        <strain evidence="1">DSM 17241</strain>
    </source>
</reference>
<sequence>MDQFDLPAAVRRKISHPLHQRRFSGARTALDDKFTPSIRWISELVKAGNEALRRVCSKKKAQGLCGITHIKTHSFRILMKAADGRREAAAPFFTARFSACTAQNSRYFIVFPSVQFGSSEKSEKIETQKFVKPRGADSRNAVRCSFARKLQNSFIQFAKKRRLKGLQKSF</sequence>
<dbReference type="EMBL" id="ABGD02000005">
    <property type="protein sequence ID" value="EDS13009.1"/>
    <property type="molecule type" value="Genomic_DNA"/>
</dbReference>
<protein>
    <submittedName>
        <fullName evidence="1">Uncharacterized protein</fullName>
    </submittedName>
</protein>
<dbReference type="AlphaFoldDB" id="B0P734"/>
<keyword evidence="2" id="KW-1185">Reference proteome</keyword>
<dbReference type="Proteomes" id="UP000003803">
    <property type="component" value="Unassembled WGS sequence"/>
</dbReference>
<proteinExistence type="predicted"/>
<evidence type="ECO:0000313" key="2">
    <source>
        <dbReference type="Proteomes" id="UP000003803"/>
    </source>
</evidence>
<evidence type="ECO:0000313" key="1">
    <source>
        <dbReference type="EMBL" id="EDS13009.1"/>
    </source>
</evidence>
<dbReference type="HOGENOM" id="CLU_1567423_0_0_9"/>
<organism evidence="1 2">
    <name type="scientific">Anaerotruncus colihominis DSM 17241</name>
    <dbReference type="NCBI Taxonomy" id="445972"/>
    <lineage>
        <taxon>Bacteria</taxon>
        <taxon>Bacillati</taxon>
        <taxon>Bacillota</taxon>
        <taxon>Clostridia</taxon>
        <taxon>Eubacteriales</taxon>
        <taxon>Oscillospiraceae</taxon>
        <taxon>Anaerotruncus</taxon>
    </lineage>
</organism>